<feature type="signal peptide" evidence="3">
    <location>
        <begin position="1"/>
        <end position="25"/>
    </location>
</feature>
<name>A0A3G2JB81_9ACTN</name>
<organism evidence="4 5">
    <name type="scientific">Streptomyces dangxiongensis</name>
    <dbReference type="NCBI Taxonomy" id="1442032"/>
    <lineage>
        <taxon>Bacteria</taxon>
        <taxon>Bacillati</taxon>
        <taxon>Actinomycetota</taxon>
        <taxon>Actinomycetes</taxon>
        <taxon>Kitasatosporales</taxon>
        <taxon>Streptomycetaceae</taxon>
        <taxon>Streptomyces</taxon>
    </lineage>
</organism>
<feature type="chain" id="PRO_5018297413" evidence="3">
    <location>
        <begin position="26"/>
        <end position="124"/>
    </location>
</feature>
<dbReference type="OrthoDB" id="4339068at2"/>
<accession>A0A3G2JB81</accession>
<evidence type="ECO:0000313" key="5">
    <source>
        <dbReference type="Proteomes" id="UP000268329"/>
    </source>
</evidence>
<keyword evidence="5" id="KW-1185">Reference proteome</keyword>
<keyword evidence="2" id="KW-0472">Membrane</keyword>
<evidence type="ECO:0000256" key="1">
    <source>
        <dbReference type="SAM" id="MobiDB-lite"/>
    </source>
</evidence>
<evidence type="ECO:0000256" key="2">
    <source>
        <dbReference type="SAM" id="Phobius"/>
    </source>
</evidence>
<keyword evidence="2" id="KW-1133">Transmembrane helix</keyword>
<keyword evidence="2" id="KW-0812">Transmembrane</keyword>
<feature type="region of interest" description="Disordered" evidence="1">
    <location>
        <begin position="26"/>
        <end position="91"/>
    </location>
</feature>
<dbReference type="Proteomes" id="UP000268329">
    <property type="component" value="Chromosome"/>
</dbReference>
<keyword evidence="3" id="KW-0732">Signal</keyword>
<gene>
    <name evidence="4" type="ORF">D9753_00995</name>
</gene>
<protein>
    <submittedName>
        <fullName evidence="4">Tat pathway signal sequence domain protein</fullName>
    </submittedName>
</protein>
<reference evidence="4 5" key="1">
    <citation type="submission" date="2018-10" db="EMBL/GenBank/DDBJ databases">
        <title>The genome of Streptomyces dangxiongensis Z022.</title>
        <authorList>
            <person name="Zhang B."/>
        </authorList>
    </citation>
    <scope>NUCLEOTIDE SEQUENCE [LARGE SCALE GENOMIC DNA]</scope>
    <source>
        <strain evidence="4 5">Z022</strain>
    </source>
</reference>
<proteinExistence type="predicted"/>
<sequence length="124" mass="12032">MRRTVLSATALACTTVLAAIVPAFADGTKPTHAPAPAPSKVATSVPSAPAQGSTKDSRTPGTEPTQAPARDQVDKVPAGAPDTGVITPAADSHSQNGLIGGAAGAALVLAGGAAFVVRRRATGA</sequence>
<dbReference type="RefSeq" id="WP_121785292.1">
    <property type="nucleotide sequence ID" value="NZ_CP033073.1"/>
</dbReference>
<dbReference type="KEGG" id="sdd:D9753_00995"/>
<dbReference type="AlphaFoldDB" id="A0A3G2JB81"/>
<dbReference type="EMBL" id="CP033073">
    <property type="protein sequence ID" value="AYN37782.1"/>
    <property type="molecule type" value="Genomic_DNA"/>
</dbReference>
<feature type="compositionally biased region" description="Polar residues" evidence="1">
    <location>
        <begin position="41"/>
        <end position="65"/>
    </location>
</feature>
<evidence type="ECO:0000313" key="4">
    <source>
        <dbReference type="EMBL" id="AYN37782.1"/>
    </source>
</evidence>
<evidence type="ECO:0000256" key="3">
    <source>
        <dbReference type="SAM" id="SignalP"/>
    </source>
</evidence>
<feature type="transmembrane region" description="Helical" evidence="2">
    <location>
        <begin position="98"/>
        <end position="117"/>
    </location>
</feature>